<dbReference type="InParanoid" id="A0A0V1BMW8"/>
<comment type="caution">
    <text evidence="1">The sequence shown here is derived from an EMBL/GenBank/DDBJ whole genome shotgun (WGS) entry which is preliminary data.</text>
</comment>
<dbReference type="AlphaFoldDB" id="A0A0V1BMW8"/>
<name>A0A0V1BMW8_TRISP</name>
<evidence type="ECO:0000313" key="2">
    <source>
        <dbReference type="Proteomes" id="UP000054776"/>
    </source>
</evidence>
<keyword evidence="2" id="KW-1185">Reference proteome</keyword>
<reference evidence="1 2" key="1">
    <citation type="submission" date="2015-01" db="EMBL/GenBank/DDBJ databases">
        <title>Evolution of Trichinella species and genotypes.</title>
        <authorList>
            <person name="Korhonen P.K."/>
            <person name="Edoardo P."/>
            <person name="Giuseppe L.R."/>
            <person name="Gasser R.B."/>
        </authorList>
    </citation>
    <scope>NUCLEOTIDE SEQUENCE [LARGE SCALE GENOMIC DNA]</scope>
    <source>
        <strain evidence="1">ISS3</strain>
    </source>
</reference>
<protein>
    <submittedName>
        <fullName evidence="1">Uncharacterized protein</fullName>
    </submittedName>
</protein>
<evidence type="ECO:0000313" key="1">
    <source>
        <dbReference type="EMBL" id="KRY38247.1"/>
    </source>
</evidence>
<organism evidence="1 2">
    <name type="scientific">Trichinella spiralis</name>
    <name type="common">Trichina worm</name>
    <dbReference type="NCBI Taxonomy" id="6334"/>
    <lineage>
        <taxon>Eukaryota</taxon>
        <taxon>Metazoa</taxon>
        <taxon>Ecdysozoa</taxon>
        <taxon>Nematoda</taxon>
        <taxon>Enoplea</taxon>
        <taxon>Dorylaimia</taxon>
        <taxon>Trichinellida</taxon>
        <taxon>Trichinellidae</taxon>
        <taxon>Trichinella</taxon>
    </lineage>
</organism>
<accession>A0A0V1BMW8</accession>
<dbReference type="Proteomes" id="UP000054776">
    <property type="component" value="Unassembled WGS sequence"/>
</dbReference>
<dbReference type="OrthoDB" id="5919406at2759"/>
<dbReference type="EMBL" id="JYDH01000027">
    <property type="protein sequence ID" value="KRY38247.1"/>
    <property type="molecule type" value="Genomic_DNA"/>
</dbReference>
<proteinExistence type="predicted"/>
<sequence length="147" mass="16578">MFLRSLVFTDALFQQQNRLVPELIDEETNYLTFLIEIYLRMSVICASIDKCRFVEITLFANKSGQSKTEQTSEMKDMDTILLRVVVDDVGSPFNRCSRLLGEANVDQRLAAGVAYTNPLWGRVSVGVDSLKQAAYPMICTNGSLFHN</sequence>
<gene>
    <name evidence="1" type="ORF">T01_10181</name>
</gene>